<accession>A0ABY7MGQ5</accession>
<keyword evidence="2" id="KW-1185">Reference proteome</keyword>
<sequence length="108" mass="11531">MNDNHTERQFKFWALVGAAFPGTEVVHEINLIGTDALAVVCSTAPILLEHGVKLKAIEARMEAGAGVVNYRIGARDDAALANLLLRLEAIGVVKECSISSFAGRVAEQ</sequence>
<proteinExistence type="predicted"/>
<evidence type="ECO:0000313" key="1">
    <source>
        <dbReference type="EMBL" id="WBL76766.1"/>
    </source>
</evidence>
<evidence type="ECO:0000313" key="2">
    <source>
        <dbReference type="Proteomes" id="UP001179614"/>
    </source>
</evidence>
<protein>
    <submittedName>
        <fullName evidence="1">Uncharacterized protein</fullName>
    </submittedName>
</protein>
<dbReference type="Proteomes" id="UP001179614">
    <property type="component" value="Chromosome"/>
</dbReference>
<organism evidence="1 2">
    <name type="scientific">Bradyrhizobium xenonodulans</name>
    <dbReference type="NCBI Taxonomy" id="2736875"/>
    <lineage>
        <taxon>Bacteria</taxon>
        <taxon>Pseudomonadati</taxon>
        <taxon>Pseudomonadota</taxon>
        <taxon>Alphaproteobacteria</taxon>
        <taxon>Hyphomicrobiales</taxon>
        <taxon>Nitrobacteraceae</taxon>
        <taxon>Bradyrhizobium</taxon>
    </lineage>
</organism>
<dbReference type="EMBL" id="CP089391">
    <property type="protein sequence ID" value="WBL76766.1"/>
    <property type="molecule type" value="Genomic_DNA"/>
</dbReference>
<gene>
    <name evidence="1" type="ORF">I3J27_27610</name>
</gene>
<dbReference type="RefSeq" id="WP_270162040.1">
    <property type="nucleotide sequence ID" value="NZ_CP089391.1"/>
</dbReference>
<name>A0ABY7MGQ5_9BRAD</name>
<reference evidence="1" key="1">
    <citation type="submission" date="2021-12" db="EMBL/GenBank/DDBJ databases">
        <title>Bradyrhizobium xenonodulans sp. nov.</title>
        <authorList>
            <person name="Claassens R."/>
            <person name="Venter S.N."/>
            <person name="Beukes C.W."/>
            <person name="Stepkowski T."/>
            <person name="Steenkamp E.T."/>
        </authorList>
    </citation>
    <scope>NUCLEOTIDE SEQUENCE</scope>
    <source>
        <strain evidence="1">14AB</strain>
    </source>
</reference>